<keyword evidence="6" id="KW-1133">Transmembrane helix</keyword>
<keyword evidence="6" id="KW-0812">Transmembrane</keyword>
<keyword evidence="7" id="KW-0496">Mitochondrion</keyword>
<sequence>MAVYVIASAMCEFFADFALCPLPLEATRIRLVSKPTFGNDLLGGFARTAKEGELGIRWLLRWLLSYSLQADSLQHGQGEFGGNRPGPPWFTVGSLFFDPPFVSALLQFATMKVILEIALKFTNNKKADLSGGEATVYKLGSGLIAGFATARHYHLTARRHSINK</sequence>
<comment type="subcellular location">
    <subcellularLocation>
        <location evidence="1">Mitochondrion inner membrane</location>
        <topology evidence="1">Multi-pass membrane protein</topology>
    </subcellularLocation>
</comment>
<accession>A0ABN7IN58</accession>
<reference evidence="8" key="1">
    <citation type="submission" date="2020-10" db="EMBL/GenBank/DDBJ databases">
        <authorList>
            <person name="Sedaghatjoo S."/>
        </authorList>
    </citation>
    <scope>NUCLEOTIDE SEQUENCE</scope>
    <source>
        <strain evidence="8">AZH3</strain>
    </source>
</reference>
<evidence type="ECO:0000256" key="6">
    <source>
        <dbReference type="ARBA" id="ARBA00022989"/>
    </source>
</evidence>
<evidence type="ECO:0000256" key="7">
    <source>
        <dbReference type="ARBA" id="ARBA00023128"/>
    </source>
</evidence>
<dbReference type="EMBL" id="CAJHJG010001528">
    <property type="protein sequence ID" value="CAD6913154.1"/>
    <property type="molecule type" value="Genomic_DNA"/>
</dbReference>
<evidence type="ECO:0000256" key="4">
    <source>
        <dbReference type="ARBA" id="ARBA00022737"/>
    </source>
</evidence>
<comment type="caution">
    <text evidence="8">The sequence shown here is derived from an EMBL/GenBank/DDBJ whole genome shotgun (WGS) entry which is preliminary data.</text>
</comment>
<evidence type="ECO:0000256" key="5">
    <source>
        <dbReference type="ARBA" id="ARBA00022792"/>
    </source>
</evidence>
<organism evidence="8 9">
    <name type="scientific">Tilletia caries</name>
    <name type="common">wheat bunt fungus</name>
    <dbReference type="NCBI Taxonomy" id="13290"/>
    <lineage>
        <taxon>Eukaryota</taxon>
        <taxon>Fungi</taxon>
        <taxon>Dikarya</taxon>
        <taxon>Basidiomycota</taxon>
        <taxon>Ustilaginomycotina</taxon>
        <taxon>Exobasidiomycetes</taxon>
        <taxon>Tilletiales</taxon>
        <taxon>Tilletiaceae</taxon>
        <taxon>Tilletia</taxon>
    </lineage>
</organism>
<comment type="similarity">
    <text evidence="2">Belongs to the mitochondrial carrier (TC 2.A.29) family.</text>
</comment>
<keyword evidence="4" id="KW-0677">Repeat</keyword>
<evidence type="ECO:0000256" key="1">
    <source>
        <dbReference type="ARBA" id="ARBA00004448"/>
    </source>
</evidence>
<dbReference type="InterPro" id="IPR044677">
    <property type="entry name" value="SLC25A3/Pic2/Mir1-like"/>
</dbReference>
<evidence type="ECO:0000256" key="3">
    <source>
        <dbReference type="ARBA" id="ARBA00022448"/>
    </source>
</evidence>
<dbReference type="PANTHER" id="PTHR45671">
    <property type="entry name" value="SOLUTE CARRIER FAMILY 25 (MITOCHONDRIAL CARRIER PHOSPHATE CARRIER), MEMBER 3, LIKE-RELATED-RELATED"/>
    <property type="match status" value="1"/>
</dbReference>
<gene>
    <name evidence="8" type="ORF">JKIAZH3_G7826</name>
</gene>
<protein>
    <submittedName>
        <fullName evidence="8">Uncharacterized protein</fullName>
    </submittedName>
</protein>
<keyword evidence="3" id="KW-0813">Transport</keyword>
<keyword evidence="6" id="KW-0472">Membrane</keyword>
<evidence type="ECO:0000313" key="8">
    <source>
        <dbReference type="EMBL" id="CAD6913154.1"/>
    </source>
</evidence>
<keyword evidence="5" id="KW-0999">Mitochondrion inner membrane</keyword>
<dbReference type="PANTHER" id="PTHR45671:SF12">
    <property type="entry name" value="MITOCHONDRIAL PHOSPHATE CARRIER PROTEIN"/>
    <property type="match status" value="1"/>
</dbReference>
<dbReference type="Proteomes" id="UP000836402">
    <property type="component" value="Unassembled WGS sequence"/>
</dbReference>
<evidence type="ECO:0000313" key="9">
    <source>
        <dbReference type="Proteomes" id="UP000836402"/>
    </source>
</evidence>
<proteinExistence type="inferred from homology"/>
<keyword evidence="9" id="KW-1185">Reference proteome</keyword>
<name>A0ABN7IN58_9BASI</name>
<evidence type="ECO:0000256" key="2">
    <source>
        <dbReference type="ARBA" id="ARBA00006375"/>
    </source>
</evidence>